<sequence>MMLQVMLKVAEAIQYLNSMGILLHNDFDLDDIYLDSECHVKIVPLTSGAPGPYEDEMPDEENVLLLGIAFYELYFDVDLCRDDIIECLERPSEPEISEELWQTKSWREWSLWK</sequence>
<keyword evidence="2" id="KW-1185">Reference proteome</keyword>
<dbReference type="InterPro" id="IPR011009">
    <property type="entry name" value="Kinase-like_dom_sf"/>
</dbReference>
<dbReference type="InParanoid" id="A0A0C2TF83"/>
<accession>A0A0C2TF83</accession>
<protein>
    <recommendedName>
        <fullName evidence="3">Protein kinase domain-containing protein</fullName>
    </recommendedName>
</protein>
<dbReference type="AlphaFoldDB" id="A0A0C2TF83"/>
<evidence type="ECO:0000313" key="1">
    <source>
        <dbReference type="EMBL" id="KIL65499.1"/>
    </source>
</evidence>
<organism evidence="1 2">
    <name type="scientific">Amanita muscaria (strain Koide BX008)</name>
    <dbReference type="NCBI Taxonomy" id="946122"/>
    <lineage>
        <taxon>Eukaryota</taxon>
        <taxon>Fungi</taxon>
        <taxon>Dikarya</taxon>
        <taxon>Basidiomycota</taxon>
        <taxon>Agaricomycotina</taxon>
        <taxon>Agaricomycetes</taxon>
        <taxon>Agaricomycetidae</taxon>
        <taxon>Agaricales</taxon>
        <taxon>Pluteineae</taxon>
        <taxon>Amanitaceae</taxon>
        <taxon>Amanita</taxon>
    </lineage>
</organism>
<evidence type="ECO:0008006" key="3">
    <source>
        <dbReference type="Google" id="ProtNLM"/>
    </source>
</evidence>
<dbReference type="HOGENOM" id="CLU_087973_2_0_1"/>
<dbReference type="Proteomes" id="UP000054549">
    <property type="component" value="Unassembled WGS sequence"/>
</dbReference>
<proteinExistence type="predicted"/>
<evidence type="ECO:0000313" key="2">
    <source>
        <dbReference type="Proteomes" id="UP000054549"/>
    </source>
</evidence>
<dbReference type="EMBL" id="KN818242">
    <property type="protein sequence ID" value="KIL65499.1"/>
    <property type="molecule type" value="Genomic_DNA"/>
</dbReference>
<dbReference type="SUPFAM" id="SSF56112">
    <property type="entry name" value="Protein kinase-like (PK-like)"/>
    <property type="match status" value="1"/>
</dbReference>
<name>A0A0C2TF83_AMAMK</name>
<gene>
    <name evidence="1" type="ORF">M378DRAFT_530557</name>
</gene>
<reference evidence="1 2" key="1">
    <citation type="submission" date="2014-04" db="EMBL/GenBank/DDBJ databases">
        <title>Evolutionary Origins and Diversification of the Mycorrhizal Mutualists.</title>
        <authorList>
            <consortium name="DOE Joint Genome Institute"/>
            <consortium name="Mycorrhizal Genomics Consortium"/>
            <person name="Kohler A."/>
            <person name="Kuo A."/>
            <person name="Nagy L.G."/>
            <person name="Floudas D."/>
            <person name="Copeland A."/>
            <person name="Barry K.W."/>
            <person name="Cichocki N."/>
            <person name="Veneault-Fourrey C."/>
            <person name="LaButti K."/>
            <person name="Lindquist E.A."/>
            <person name="Lipzen A."/>
            <person name="Lundell T."/>
            <person name="Morin E."/>
            <person name="Murat C."/>
            <person name="Riley R."/>
            <person name="Ohm R."/>
            <person name="Sun H."/>
            <person name="Tunlid A."/>
            <person name="Henrissat B."/>
            <person name="Grigoriev I.V."/>
            <person name="Hibbett D.S."/>
            <person name="Martin F."/>
        </authorList>
    </citation>
    <scope>NUCLEOTIDE SEQUENCE [LARGE SCALE GENOMIC DNA]</scope>
    <source>
        <strain evidence="1 2">Koide BX008</strain>
    </source>
</reference>